<dbReference type="Proteomes" id="UP000035680">
    <property type="component" value="Unassembled WGS sequence"/>
</dbReference>
<proteinExistence type="predicted"/>
<evidence type="ECO:0000313" key="2">
    <source>
        <dbReference type="WBParaSite" id="SVE_0838500.1"/>
    </source>
</evidence>
<dbReference type="AlphaFoldDB" id="A0A0K0FHM0"/>
<protein>
    <submittedName>
        <fullName evidence="2">Uncharacterized protein</fullName>
    </submittedName>
</protein>
<sequence length="95" mass="11035">MEKFPIASVGQINVDEVIVKGKSEFIDSLRNDVSPLLDYYGTYCDLYLYYYSNTLRLNKLSYKASCYTYCKSPGAYKTPEESTRITPVYTFIFIF</sequence>
<dbReference type="WBParaSite" id="SVE_0838500.1">
    <property type="protein sequence ID" value="SVE_0838500.1"/>
    <property type="gene ID" value="SVE_0838500"/>
</dbReference>
<accession>A0A0K0FHM0</accession>
<name>A0A0K0FHM0_STRVS</name>
<reference evidence="2" key="2">
    <citation type="submission" date="2015-08" db="UniProtKB">
        <authorList>
            <consortium name="WormBaseParasite"/>
        </authorList>
    </citation>
    <scope>IDENTIFICATION</scope>
</reference>
<keyword evidence="1" id="KW-1185">Reference proteome</keyword>
<organism evidence="1 2">
    <name type="scientific">Strongyloides venezuelensis</name>
    <name type="common">Threadworm</name>
    <dbReference type="NCBI Taxonomy" id="75913"/>
    <lineage>
        <taxon>Eukaryota</taxon>
        <taxon>Metazoa</taxon>
        <taxon>Ecdysozoa</taxon>
        <taxon>Nematoda</taxon>
        <taxon>Chromadorea</taxon>
        <taxon>Rhabditida</taxon>
        <taxon>Tylenchina</taxon>
        <taxon>Panagrolaimomorpha</taxon>
        <taxon>Strongyloidoidea</taxon>
        <taxon>Strongyloididae</taxon>
        <taxon>Strongyloides</taxon>
    </lineage>
</organism>
<evidence type="ECO:0000313" key="1">
    <source>
        <dbReference type="Proteomes" id="UP000035680"/>
    </source>
</evidence>
<reference evidence="1" key="1">
    <citation type="submission" date="2014-07" db="EMBL/GenBank/DDBJ databases">
        <authorList>
            <person name="Martin A.A"/>
            <person name="De Silva N."/>
        </authorList>
    </citation>
    <scope>NUCLEOTIDE SEQUENCE</scope>
</reference>